<comment type="caution">
    <text evidence="12">The sequence shown here is derived from an EMBL/GenBank/DDBJ whole genome shotgun (WGS) entry which is preliminary data.</text>
</comment>
<keyword evidence="4" id="KW-0677">Repeat</keyword>
<dbReference type="InterPro" id="IPR023213">
    <property type="entry name" value="CAT-like_dom_sf"/>
</dbReference>
<reference evidence="12 13" key="1">
    <citation type="journal article" date="2019" name="Microbiol. Resour. Announc.">
        <title>Draft Genome Sequence of Comamonas testosteroni TA441, a Bacterium That Has a Cryptic Phenol Degradation Gene Cluster.</title>
        <authorList>
            <person name="Arai H."/>
            <person name="Ishii M."/>
        </authorList>
    </citation>
    <scope>NUCLEOTIDE SEQUENCE [LARGE SCALE GENOMIC DNA]</scope>
    <source>
        <strain evidence="12 13">TA441</strain>
    </source>
</reference>
<dbReference type="Pfam" id="PF02817">
    <property type="entry name" value="E3_binding"/>
    <property type="match status" value="1"/>
</dbReference>
<comment type="function">
    <text evidence="7">The pyruvate dehydrogenase complex catalyzes the overall conversion of pyruvate to acetyl-CoA and CO(2). It contains multiple copies of three enzymatic components: pyruvate dehydrogenase (E1), dihydrolipoamide acetyltransferase (E2) and lipoamide dehydrogenase (E3).</text>
</comment>
<evidence type="ECO:0000313" key="13">
    <source>
        <dbReference type="Proteomes" id="UP000323105"/>
    </source>
</evidence>
<dbReference type="Gene3D" id="2.40.50.100">
    <property type="match status" value="2"/>
</dbReference>
<evidence type="ECO:0000256" key="9">
    <source>
        <dbReference type="RuleBase" id="RU361137"/>
    </source>
</evidence>
<dbReference type="FunFam" id="3.30.559.10:FF:000004">
    <property type="entry name" value="Acetyltransferase component of pyruvate dehydrogenase complex"/>
    <property type="match status" value="1"/>
</dbReference>
<evidence type="ECO:0000259" key="10">
    <source>
        <dbReference type="PROSITE" id="PS50968"/>
    </source>
</evidence>
<evidence type="ECO:0000256" key="5">
    <source>
        <dbReference type="ARBA" id="ARBA00022823"/>
    </source>
</evidence>
<gene>
    <name evidence="12" type="primary">aceF</name>
    <name evidence="12" type="ORF">CTTA_2390</name>
</gene>
<sequence length="559" mass="57252">MALTEIKVPDIGDFSEVGVIEVLVKVGDTIKVEQSLITVESDKASMEIPSSQAGVVKEIKVALGDKVKEGSVVVMLETADAAPAPAAAAPAPVAAPVAAAPAPVAAAPVAAAPAASSTVDIKIPDIGDFKNVAVIEMLVKVGDTVAVEQSLFTVESDKASMEIPSPSAGTITALTIKLGDTVNVGDVVGQMTVQGAAAAPVQAAAPVEAAVAAPVAAAAAPVAAAPVAATPVAAPAAHNPTVAPSGQLPHASPSVRKFARELGVPLAEVKGSGNKGRITAEDIQSFTKSVMAGAVQTLAQQAVAPKSSGGNVGGLEVLAWPKVDFAKFGAVERKELSRIKKISGANLHRNWVVIPHVTNNDEADITELEAFRVSTNAESAKAKSDVKVTMLAFVIKAVVAALKKFPEFNASLDGDTLVYKQYFNIGFAADTPNGLVVPVLKDADKKGILQISQEMGELAKKARDGKLGAADMQGGCFSISSLGGIGGTNFTPIINAPEVAILGLSKGAMKPVWDGKQFVPRLMLPLSLSYDHRVIDGAAAARFNAYLGAVLADYRRILL</sequence>
<feature type="domain" description="Lipoyl-binding" evidence="10">
    <location>
        <begin position="3"/>
        <end position="77"/>
    </location>
</feature>
<dbReference type="PANTHER" id="PTHR43178:SF2">
    <property type="entry name" value="DIHYDROLIPOYLLYSINE-RESIDUE ACETYLTRANSFERASE COMPONENT OF PYRUVATE DEHYDROGENASE COMPLEX"/>
    <property type="match status" value="1"/>
</dbReference>
<dbReference type="GO" id="GO:0045254">
    <property type="term" value="C:pyruvate dehydrogenase complex"/>
    <property type="evidence" value="ECO:0007669"/>
    <property type="project" value="UniProtKB-UniRule"/>
</dbReference>
<protein>
    <recommendedName>
        <fullName evidence="9">Acetyltransferase component of pyruvate dehydrogenase complex</fullName>
        <ecNumber evidence="9">2.3.1.12</ecNumber>
    </recommendedName>
</protein>
<dbReference type="NCBIfam" id="TIGR01348">
    <property type="entry name" value="PDHac_trf_long"/>
    <property type="match status" value="1"/>
</dbReference>
<keyword evidence="5 9" id="KW-0450">Lipoyl</keyword>
<evidence type="ECO:0000256" key="7">
    <source>
        <dbReference type="ARBA" id="ARBA00025211"/>
    </source>
</evidence>
<dbReference type="EMBL" id="BKBW01000004">
    <property type="protein sequence ID" value="GEQ75385.1"/>
    <property type="molecule type" value="Genomic_DNA"/>
</dbReference>
<dbReference type="SUPFAM" id="SSF51230">
    <property type="entry name" value="Single hybrid motif"/>
    <property type="match status" value="2"/>
</dbReference>
<evidence type="ECO:0000256" key="2">
    <source>
        <dbReference type="ARBA" id="ARBA00011484"/>
    </source>
</evidence>
<dbReference type="InterPro" id="IPR011053">
    <property type="entry name" value="Single_hybrid_motif"/>
</dbReference>
<accession>A0A5A7MF99</accession>
<dbReference type="InterPro" id="IPR006256">
    <property type="entry name" value="AcTrfase_Pyrv_DH_cplx"/>
</dbReference>
<dbReference type="AlphaFoldDB" id="A0A5A7MF99"/>
<feature type="domain" description="Peripheral subunit-binding (PSBD)" evidence="11">
    <location>
        <begin position="250"/>
        <end position="287"/>
    </location>
</feature>
<organism evidence="12 13">
    <name type="scientific">Comamonas testosteroni</name>
    <name type="common">Pseudomonas testosteroni</name>
    <dbReference type="NCBI Taxonomy" id="285"/>
    <lineage>
        <taxon>Bacteria</taxon>
        <taxon>Pseudomonadati</taxon>
        <taxon>Pseudomonadota</taxon>
        <taxon>Betaproteobacteria</taxon>
        <taxon>Burkholderiales</taxon>
        <taxon>Comamonadaceae</taxon>
        <taxon>Comamonas</taxon>
    </lineage>
</organism>
<evidence type="ECO:0000259" key="11">
    <source>
        <dbReference type="PROSITE" id="PS51826"/>
    </source>
</evidence>
<comment type="similarity">
    <text evidence="1 9">Belongs to the 2-oxoacid dehydrogenase family.</text>
</comment>
<dbReference type="Gene3D" id="3.30.559.10">
    <property type="entry name" value="Chloramphenicol acetyltransferase-like domain"/>
    <property type="match status" value="1"/>
</dbReference>
<feature type="domain" description="Lipoyl-binding" evidence="10">
    <location>
        <begin position="118"/>
        <end position="192"/>
    </location>
</feature>
<evidence type="ECO:0000256" key="6">
    <source>
        <dbReference type="ARBA" id="ARBA00023315"/>
    </source>
</evidence>
<dbReference type="InterPro" id="IPR000089">
    <property type="entry name" value="Biotin_lipoyl"/>
</dbReference>
<keyword evidence="6 9" id="KW-0012">Acyltransferase</keyword>
<dbReference type="PROSITE" id="PS51826">
    <property type="entry name" value="PSBD"/>
    <property type="match status" value="1"/>
</dbReference>
<dbReference type="CDD" id="cd06849">
    <property type="entry name" value="lipoyl_domain"/>
    <property type="match status" value="2"/>
</dbReference>
<dbReference type="PANTHER" id="PTHR43178">
    <property type="entry name" value="DIHYDROLIPOAMIDE ACETYLTRANSFERASE COMPONENT OF PYRUVATE DEHYDROGENASE COMPLEX"/>
    <property type="match status" value="1"/>
</dbReference>
<dbReference type="RefSeq" id="WP_149355596.1">
    <property type="nucleotide sequence ID" value="NZ_BKBW01000004.1"/>
</dbReference>
<dbReference type="Pfam" id="PF00198">
    <property type="entry name" value="2-oxoacid_dh"/>
    <property type="match status" value="1"/>
</dbReference>
<evidence type="ECO:0000256" key="1">
    <source>
        <dbReference type="ARBA" id="ARBA00007317"/>
    </source>
</evidence>
<keyword evidence="3 9" id="KW-0808">Transferase</keyword>
<evidence type="ECO:0000256" key="8">
    <source>
        <dbReference type="ARBA" id="ARBA00048370"/>
    </source>
</evidence>
<dbReference type="InterPro" id="IPR050743">
    <property type="entry name" value="2-oxoacid_DH_E2_comp"/>
</dbReference>
<dbReference type="Proteomes" id="UP000323105">
    <property type="component" value="Unassembled WGS sequence"/>
</dbReference>
<dbReference type="PROSITE" id="PS00189">
    <property type="entry name" value="LIPOYL"/>
    <property type="match status" value="2"/>
</dbReference>
<dbReference type="FunFam" id="2.40.50.100:FF:000009">
    <property type="entry name" value="Acetyltransferase component of pyruvate dehydrogenase complex"/>
    <property type="match status" value="2"/>
</dbReference>
<evidence type="ECO:0000256" key="3">
    <source>
        <dbReference type="ARBA" id="ARBA00022679"/>
    </source>
</evidence>
<keyword evidence="12" id="KW-0670">Pyruvate</keyword>
<evidence type="ECO:0000256" key="4">
    <source>
        <dbReference type="ARBA" id="ARBA00022737"/>
    </source>
</evidence>
<dbReference type="GO" id="GO:0006086">
    <property type="term" value="P:pyruvate decarboxylation to acetyl-CoA"/>
    <property type="evidence" value="ECO:0007669"/>
    <property type="project" value="UniProtKB-UniRule"/>
</dbReference>
<dbReference type="GO" id="GO:0031405">
    <property type="term" value="F:lipoic acid binding"/>
    <property type="evidence" value="ECO:0007669"/>
    <property type="project" value="TreeGrafter"/>
</dbReference>
<dbReference type="InterPro" id="IPR003016">
    <property type="entry name" value="2-oxoA_DH_lipoyl-BS"/>
</dbReference>
<dbReference type="EC" id="2.3.1.12" evidence="9"/>
<dbReference type="InterPro" id="IPR001078">
    <property type="entry name" value="2-oxoacid_DH_actylTfrase"/>
</dbReference>
<dbReference type="Gene3D" id="4.10.320.10">
    <property type="entry name" value="E3-binding domain"/>
    <property type="match status" value="1"/>
</dbReference>
<name>A0A5A7MF99_COMTE</name>
<dbReference type="PROSITE" id="PS50968">
    <property type="entry name" value="BIOTINYL_LIPOYL"/>
    <property type="match status" value="2"/>
</dbReference>
<comment type="cofactor">
    <cofactor evidence="9">
        <name>(R)-lipoate</name>
        <dbReference type="ChEBI" id="CHEBI:83088"/>
    </cofactor>
    <text evidence="9">Binds 2 lipoyl cofactors covalently.</text>
</comment>
<comment type="subunit">
    <text evidence="2 9">Forms a 24-polypeptide structural core with octahedral symmetry.</text>
</comment>
<dbReference type="Pfam" id="PF00364">
    <property type="entry name" value="Biotin_lipoyl"/>
    <property type="match status" value="2"/>
</dbReference>
<dbReference type="SUPFAM" id="SSF52777">
    <property type="entry name" value="CoA-dependent acyltransferases"/>
    <property type="match status" value="1"/>
</dbReference>
<proteinExistence type="inferred from homology"/>
<evidence type="ECO:0000313" key="12">
    <source>
        <dbReference type="EMBL" id="GEQ75385.1"/>
    </source>
</evidence>
<dbReference type="GO" id="GO:0005737">
    <property type="term" value="C:cytoplasm"/>
    <property type="evidence" value="ECO:0007669"/>
    <property type="project" value="TreeGrafter"/>
</dbReference>
<dbReference type="GO" id="GO:0004742">
    <property type="term" value="F:dihydrolipoyllysine-residue acetyltransferase activity"/>
    <property type="evidence" value="ECO:0007669"/>
    <property type="project" value="UniProtKB-UniRule"/>
</dbReference>
<dbReference type="SUPFAM" id="SSF47005">
    <property type="entry name" value="Peripheral subunit-binding domain of 2-oxo acid dehydrogenase complex"/>
    <property type="match status" value="1"/>
</dbReference>
<dbReference type="InterPro" id="IPR036625">
    <property type="entry name" value="E3-bd_dom_sf"/>
</dbReference>
<dbReference type="InterPro" id="IPR004167">
    <property type="entry name" value="PSBD"/>
</dbReference>
<comment type="catalytic activity">
    <reaction evidence="8 9">
        <text>N(6)-[(R)-dihydrolipoyl]-L-lysyl-[protein] + acetyl-CoA = N(6)-[(R)-S(8)-acetyldihydrolipoyl]-L-lysyl-[protein] + CoA</text>
        <dbReference type="Rhea" id="RHEA:17017"/>
        <dbReference type="Rhea" id="RHEA-COMP:10475"/>
        <dbReference type="Rhea" id="RHEA-COMP:10478"/>
        <dbReference type="ChEBI" id="CHEBI:57287"/>
        <dbReference type="ChEBI" id="CHEBI:57288"/>
        <dbReference type="ChEBI" id="CHEBI:83100"/>
        <dbReference type="ChEBI" id="CHEBI:83111"/>
        <dbReference type="EC" id="2.3.1.12"/>
    </reaction>
</comment>